<evidence type="ECO:0000256" key="1">
    <source>
        <dbReference type="SAM" id="SignalP"/>
    </source>
</evidence>
<accession>A0A3E0I6I4</accession>
<proteinExistence type="predicted"/>
<evidence type="ECO:0000313" key="3">
    <source>
        <dbReference type="Proteomes" id="UP000256269"/>
    </source>
</evidence>
<feature type="chain" id="PRO_5017818758" description="Secreted protein" evidence="1">
    <location>
        <begin position="22"/>
        <end position="288"/>
    </location>
</feature>
<dbReference type="Proteomes" id="UP000256269">
    <property type="component" value="Unassembled WGS sequence"/>
</dbReference>
<dbReference type="OrthoDB" id="4375332at2"/>
<dbReference type="AlphaFoldDB" id="A0A3E0I6I4"/>
<keyword evidence="3" id="KW-1185">Reference proteome</keyword>
<dbReference type="RefSeq" id="WP_147328426.1">
    <property type="nucleotide sequence ID" value="NZ_CP144375.1"/>
</dbReference>
<sequence length="288" mass="30769">MIRGITAVLFAALITAVVAPAAVAGDNHHDDWHVVDKTTVSAAVGGEGVATVRLPGQPAQLRYTAGQTIPANLKAEGWGHIGDPDSLHGYIFDPYQQTTATITQKMMLVTTPEGQSYEYTHTLAGDEIVPNANAYTAVTPDGQWLVSSELAQVDRLLVFPAPILNKSVPAGGGNLPLTAKVLLDKPVRNLQGCDFVASTRLICASDDSNNDIYPTSKPMLQIDLQQPLRGHDVRAHVTSLGQLPLSSTCVGAYTAEGVDYDVVTGDLRVEVVPPSPCNTDVTVYRFRR</sequence>
<comment type="caution">
    <text evidence="2">The sequence shown here is derived from an EMBL/GenBank/DDBJ whole genome shotgun (WGS) entry which is preliminary data.</text>
</comment>
<reference evidence="2 3" key="1">
    <citation type="submission" date="2018-08" db="EMBL/GenBank/DDBJ databases">
        <title>Genomic Encyclopedia of Archaeal and Bacterial Type Strains, Phase II (KMG-II): from individual species to whole genera.</title>
        <authorList>
            <person name="Goeker M."/>
        </authorList>
    </citation>
    <scope>NUCLEOTIDE SEQUENCE [LARGE SCALE GENOMIC DNA]</scope>
    <source>
        <strain evidence="2 3">DSM 45791</strain>
    </source>
</reference>
<dbReference type="EMBL" id="QUNO01000002">
    <property type="protein sequence ID" value="REH54358.1"/>
    <property type="molecule type" value="Genomic_DNA"/>
</dbReference>
<evidence type="ECO:0000313" key="2">
    <source>
        <dbReference type="EMBL" id="REH54358.1"/>
    </source>
</evidence>
<organism evidence="2 3">
    <name type="scientific">Kutzneria buriramensis</name>
    <dbReference type="NCBI Taxonomy" id="1045776"/>
    <lineage>
        <taxon>Bacteria</taxon>
        <taxon>Bacillati</taxon>
        <taxon>Actinomycetota</taxon>
        <taxon>Actinomycetes</taxon>
        <taxon>Pseudonocardiales</taxon>
        <taxon>Pseudonocardiaceae</taxon>
        <taxon>Kutzneria</taxon>
    </lineage>
</organism>
<protein>
    <recommendedName>
        <fullName evidence="4">Secreted protein</fullName>
    </recommendedName>
</protein>
<feature type="signal peptide" evidence="1">
    <location>
        <begin position="1"/>
        <end position="21"/>
    </location>
</feature>
<evidence type="ECO:0008006" key="4">
    <source>
        <dbReference type="Google" id="ProtNLM"/>
    </source>
</evidence>
<name>A0A3E0I6I4_9PSEU</name>
<keyword evidence="1" id="KW-0732">Signal</keyword>
<gene>
    <name evidence="2" type="ORF">BCF44_102590</name>
</gene>